<organism evidence="2 3">
    <name type="scientific">Pseudomonas chlororaphis</name>
    <dbReference type="NCBI Taxonomy" id="587753"/>
    <lineage>
        <taxon>Bacteria</taxon>
        <taxon>Pseudomonadati</taxon>
        <taxon>Pseudomonadota</taxon>
        <taxon>Gammaproteobacteria</taxon>
        <taxon>Pseudomonadales</taxon>
        <taxon>Pseudomonadaceae</taxon>
        <taxon>Pseudomonas</taxon>
    </lineage>
</organism>
<feature type="transmembrane region" description="Helical" evidence="1">
    <location>
        <begin position="163"/>
        <end position="181"/>
    </location>
</feature>
<proteinExistence type="predicted"/>
<dbReference type="OrthoDB" id="7029908at2"/>
<feature type="transmembrane region" description="Helical" evidence="1">
    <location>
        <begin position="60"/>
        <end position="83"/>
    </location>
</feature>
<dbReference type="EMBL" id="MSCT01000019">
    <property type="protein sequence ID" value="OLF52806.1"/>
    <property type="molecule type" value="Genomic_DNA"/>
</dbReference>
<dbReference type="AlphaFoldDB" id="A0A1Q8ELY9"/>
<comment type="caution">
    <text evidence="2">The sequence shown here is derived from an EMBL/GenBank/DDBJ whole genome shotgun (WGS) entry which is preliminary data.</text>
</comment>
<feature type="transmembrane region" description="Helical" evidence="1">
    <location>
        <begin position="133"/>
        <end position="151"/>
    </location>
</feature>
<feature type="transmembrane region" description="Helical" evidence="1">
    <location>
        <begin position="227"/>
        <end position="248"/>
    </location>
</feature>
<evidence type="ECO:0000256" key="1">
    <source>
        <dbReference type="SAM" id="Phobius"/>
    </source>
</evidence>
<dbReference type="Proteomes" id="UP000185578">
    <property type="component" value="Unassembled WGS sequence"/>
</dbReference>
<reference evidence="2 3" key="1">
    <citation type="submission" date="2016-12" db="EMBL/GenBank/DDBJ databases">
        <authorList>
            <person name="Song W.-J."/>
            <person name="Kurnit D.M."/>
        </authorList>
    </citation>
    <scope>NUCLEOTIDE SEQUENCE [LARGE SCALE GENOMIC DNA]</scope>
    <source>
        <strain evidence="2 3">PCL1601</strain>
    </source>
</reference>
<protein>
    <submittedName>
        <fullName evidence="2">Uncharacterized protein</fullName>
    </submittedName>
</protein>
<keyword evidence="1" id="KW-0472">Membrane</keyword>
<keyword evidence="1" id="KW-0812">Transmembrane</keyword>
<gene>
    <name evidence="2" type="ORF">BTN82_22890</name>
</gene>
<evidence type="ECO:0000313" key="2">
    <source>
        <dbReference type="EMBL" id="OLF52806.1"/>
    </source>
</evidence>
<sequence length="333" mass="37416">MLCPVKPNNPKSFEEHFKTIFSEEKRKTYYAIATTMAVMLFFLYFTHINYTPKLSITDSTILVFSAIFIGLGFTLCLLGLFILPTLIWKEFLQGILIEKKKAFCYLLSRQTIPLSGLITLGPCLLLDTDLHQYLVIGLISLILIWVTWLAVNVDALWKNLQAAAINTIVMLVCFAILIYIAKHGVEDIKDPENKNSLATIYLFGGVLAILLFNTFSSSIGTLNIQETLVLGLVLMCVIFGGTQSWAMIPKGVMHQLGLGSFRANQLLISGDLCIFFKDEPSLKILNEKPKLCALDHPWILWSGEEAILIRIKDIKHAIPRSDAKLLSYDVKKI</sequence>
<evidence type="ECO:0000313" key="3">
    <source>
        <dbReference type="Proteomes" id="UP000185578"/>
    </source>
</evidence>
<keyword evidence="1" id="KW-1133">Transmembrane helix</keyword>
<dbReference type="RefSeq" id="WP_075121348.1">
    <property type="nucleotide sequence ID" value="NZ_MSCT01000019.1"/>
</dbReference>
<feature type="transmembrane region" description="Helical" evidence="1">
    <location>
        <begin position="28"/>
        <end position="48"/>
    </location>
</feature>
<accession>A0A1Q8ELY9</accession>
<feature type="transmembrane region" description="Helical" evidence="1">
    <location>
        <begin position="196"/>
        <end position="215"/>
    </location>
</feature>
<name>A0A1Q8ELY9_9PSED</name>
<feature type="transmembrane region" description="Helical" evidence="1">
    <location>
        <begin position="103"/>
        <end position="121"/>
    </location>
</feature>